<dbReference type="Proteomes" id="UP000008711">
    <property type="component" value="Unassembled WGS sequence"/>
</dbReference>
<accession>B3NNF2</accession>
<sequence>MSAPETSCRRWIQKNWVDGPCRKCFESTCGPCIDYRISAPTAADDVAPQADVVKAVIEPDGPVRQEINIRAECSKGRPLLESDKDKLRCCTMCVAQEQNLHPNLCSAQCRPLKTYLHLNEWTKRPLPKPTYKHSVILDNNTMVGRCFPMKFQLRRMKKNCLDCGNELYYRYPITNNSDLLLIKNCCEVEVYPAMKVDNMNNVRVTKISGAKKFANSVLKEHSECRLFTLASQVAKEKPPLPQDARMSTRKSRKSRKSRRSTRKSSVGGKKKKGSK</sequence>
<feature type="compositionally biased region" description="Basic residues" evidence="1">
    <location>
        <begin position="247"/>
        <end position="275"/>
    </location>
</feature>
<name>B3NNF2_DROER</name>
<dbReference type="HOGENOM" id="CLU_1066606_0_0_1"/>
<keyword evidence="3" id="KW-1185">Reference proteome</keyword>
<evidence type="ECO:0000313" key="3">
    <source>
        <dbReference type="Proteomes" id="UP000008711"/>
    </source>
</evidence>
<dbReference type="OrthoDB" id="7860738at2759"/>
<protein>
    <submittedName>
        <fullName evidence="2">Uncharacterized protein</fullName>
    </submittedName>
</protein>
<dbReference type="PhylomeDB" id="B3NNF2"/>
<evidence type="ECO:0000313" key="2">
    <source>
        <dbReference type="EMBL" id="EDV55576.1"/>
    </source>
</evidence>
<organism evidence="2 3">
    <name type="scientific">Drosophila erecta</name>
    <name type="common">Fruit fly</name>
    <dbReference type="NCBI Taxonomy" id="7220"/>
    <lineage>
        <taxon>Eukaryota</taxon>
        <taxon>Metazoa</taxon>
        <taxon>Ecdysozoa</taxon>
        <taxon>Arthropoda</taxon>
        <taxon>Hexapoda</taxon>
        <taxon>Insecta</taxon>
        <taxon>Pterygota</taxon>
        <taxon>Neoptera</taxon>
        <taxon>Endopterygota</taxon>
        <taxon>Diptera</taxon>
        <taxon>Brachycera</taxon>
        <taxon>Muscomorpha</taxon>
        <taxon>Ephydroidea</taxon>
        <taxon>Drosophilidae</taxon>
        <taxon>Drosophila</taxon>
        <taxon>Sophophora</taxon>
    </lineage>
</organism>
<proteinExistence type="predicted"/>
<dbReference type="KEGG" id="der:6548019"/>
<reference evidence="2 3" key="1">
    <citation type="journal article" date="2007" name="Nature">
        <title>Evolution of genes and genomes on the Drosophila phylogeny.</title>
        <authorList>
            <consortium name="Drosophila 12 Genomes Consortium"/>
            <person name="Clark A.G."/>
            <person name="Eisen M.B."/>
            <person name="Smith D.R."/>
            <person name="Bergman C.M."/>
            <person name="Oliver B."/>
            <person name="Markow T.A."/>
            <person name="Kaufman T.C."/>
            <person name="Kellis M."/>
            <person name="Gelbart W."/>
            <person name="Iyer V.N."/>
            <person name="Pollard D.A."/>
            <person name="Sackton T.B."/>
            <person name="Larracuente A.M."/>
            <person name="Singh N.D."/>
            <person name="Abad J.P."/>
            <person name="Abt D.N."/>
            <person name="Adryan B."/>
            <person name="Aguade M."/>
            <person name="Akashi H."/>
            <person name="Anderson W.W."/>
            <person name="Aquadro C.F."/>
            <person name="Ardell D.H."/>
            <person name="Arguello R."/>
            <person name="Artieri C.G."/>
            <person name="Barbash D.A."/>
            <person name="Barker D."/>
            <person name="Barsanti P."/>
            <person name="Batterham P."/>
            <person name="Batzoglou S."/>
            <person name="Begun D."/>
            <person name="Bhutkar A."/>
            <person name="Blanco E."/>
            <person name="Bosak S.A."/>
            <person name="Bradley R.K."/>
            <person name="Brand A.D."/>
            <person name="Brent M.R."/>
            <person name="Brooks A.N."/>
            <person name="Brown R.H."/>
            <person name="Butlin R.K."/>
            <person name="Caggese C."/>
            <person name="Calvi B.R."/>
            <person name="Bernardo de Carvalho A."/>
            <person name="Caspi A."/>
            <person name="Castrezana S."/>
            <person name="Celniker S.E."/>
            <person name="Chang J.L."/>
            <person name="Chapple C."/>
            <person name="Chatterji S."/>
            <person name="Chinwalla A."/>
            <person name="Civetta A."/>
            <person name="Clifton S.W."/>
            <person name="Comeron J.M."/>
            <person name="Costello J.C."/>
            <person name="Coyne J.A."/>
            <person name="Daub J."/>
            <person name="David R.G."/>
            <person name="Delcher A.L."/>
            <person name="Delehaunty K."/>
            <person name="Do C.B."/>
            <person name="Ebling H."/>
            <person name="Edwards K."/>
            <person name="Eickbush T."/>
            <person name="Evans J.D."/>
            <person name="Filipski A."/>
            <person name="Findeiss S."/>
            <person name="Freyhult E."/>
            <person name="Fulton L."/>
            <person name="Fulton R."/>
            <person name="Garcia A.C."/>
            <person name="Gardiner A."/>
            <person name="Garfield D.A."/>
            <person name="Garvin B.E."/>
            <person name="Gibson G."/>
            <person name="Gilbert D."/>
            <person name="Gnerre S."/>
            <person name="Godfrey J."/>
            <person name="Good R."/>
            <person name="Gotea V."/>
            <person name="Gravely B."/>
            <person name="Greenberg A.J."/>
            <person name="Griffiths-Jones S."/>
            <person name="Gross S."/>
            <person name="Guigo R."/>
            <person name="Gustafson E.A."/>
            <person name="Haerty W."/>
            <person name="Hahn M.W."/>
            <person name="Halligan D.L."/>
            <person name="Halpern A.L."/>
            <person name="Halter G.M."/>
            <person name="Han M.V."/>
            <person name="Heger A."/>
            <person name="Hillier L."/>
            <person name="Hinrichs A.S."/>
            <person name="Holmes I."/>
            <person name="Hoskins R.A."/>
            <person name="Hubisz M.J."/>
            <person name="Hultmark D."/>
            <person name="Huntley M.A."/>
            <person name="Jaffe D.B."/>
            <person name="Jagadeeshan S."/>
            <person name="Jeck W.R."/>
            <person name="Johnson J."/>
            <person name="Jones C.D."/>
            <person name="Jordan W.C."/>
            <person name="Karpen G.H."/>
            <person name="Kataoka E."/>
            <person name="Keightley P.D."/>
            <person name="Kheradpour P."/>
            <person name="Kirkness E.F."/>
            <person name="Koerich L.B."/>
            <person name="Kristiansen K."/>
            <person name="Kudrna D."/>
            <person name="Kulathinal R.J."/>
            <person name="Kumar S."/>
            <person name="Kwok R."/>
            <person name="Lander E."/>
            <person name="Langley C.H."/>
            <person name="Lapoint R."/>
            <person name="Lazzaro B.P."/>
            <person name="Lee S.J."/>
            <person name="Levesque L."/>
            <person name="Li R."/>
            <person name="Lin C.F."/>
            <person name="Lin M.F."/>
            <person name="Lindblad-Toh K."/>
            <person name="Llopart A."/>
            <person name="Long M."/>
            <person name="Low L."/>
            <person name="Lozovsky E."/>
            <person name="Lu J."/>
            <person name="Luo M."/>
            <person name="Machado C.A."/>
            <person name="Makalowski W."/>
            <person name="Marzo M."/>
            <person name="Matsuda M."/>
            <person name="Matzkin L."/>
            <person name="McAllister B."/>
            <person name="McBride C.S."/>
            <person name="McKernan B."/>
            <person name="McKernan K."/>
            <person name="Mendez-Lago M."/>
            <person name="Minx P."/>
            <person name="Mollenhauer M.U."/>
            <person name="Montooth K."/>
            <person name="Mount S.M."/>
            <person name="Mu X."/>
            <person name="Myers E."/>
            <person name="Negre B."/>
            <person name="Newfeld S."/>
            <person name="Nielsen R."/>
            <person name="Noor M.A."/>
            <person name="O'Grady P."/>
            <person name="Pachter L."/>
            <person name="Papaceit M."/>
            <person name="Parisi M.J."/>
            <person name="Parisi M."/>
            <person name="Parts L."/>
            <person name="Pedersen J.S."/>
            <person name="Pesole G."/>
            <person name="Phillippy A.M."/>
            <person name="Ponting C.P."/>
            <person name="Pop M."/>
            <person name="Porcelli D."/>
            <person name="Powell J.R."/>
            <person name="Prohaska S."/>
            <person name="Pruitt K."/>
            <person name="Puig M."/>
            <person name="Quesneville H."/>
            <person name="Ram K.R."/>
            <person name="Rand D."/>
            <person name="Rasmussen M.D."/>
            <person name="Reed L.K."/>
            <person name="Reenan R."/>
            <person name="Reily A."/>
            <person name="Remington K.A."/>
            <person name="Rieger T.T."/>
            <person name="Ritchie M.G."/>
            <person name="Robin C."/>
            <person name="Rogers Y.H."/>
            <person name="Rohde C."/>
            <person name="Rozas J."/>
            <person name="Rubenfield M.J."/>
            <person name="Ruiz A."/>
            <person name="Russo S."/>
            <person name="Salzberg S.L."/>
            <person name="Sanchez-Gracia A."/>
            <person name="Saranga D.J."/>
            <person name="Sato H."/>
            <person name="Schaeffer S.W."/>
            <person name="Schatz M.C."/>
            <person name="Schlenke T."/>
            <person name="Schwartz R."/>
            <person name="Segarra C."/>
            <person name="Singh R.S."/>
            <person name="Sirot L."/>
            <person name="Sirota M."/>
            <person name="Sisneros N.B."/>
            <person name="Smith C.D."/>
            <person name="Smith T.F."/>
            <person name="Spieth J."/>
            <person name="Stage D.E."/>
            <person name="Stark A."/>
            <person name="Stephan W."/>
            <person name="Strausberg R.L."/>
            <person name="Strempel S."/>
            <person name="Sturgill D."/>
            <person name="Sutton G."/>
            <person name="Sutton G.G."/>
            <person name="Tao W."/>
            <person name="Teichmann S."/>
            <person name="Tobari Y.N."/>
            <person name="Tomimura Y."/>
            <person name="Tsolas J.M."/>
            <person name="Valente V.L."/>
            <person name="Venter E."/>
            <person name="Venter J.C."/>
            <person name="Vicario S."/>
            <person name="Vieira F.G."/>
            <person name="Vilella A.J."/>
            <person name="Villasante A."/>
            <person name="Walenz B."/>
            <person name="Wang J."/>
            <person name="Wasserman M."/>
            <person name="Watts T."/>
            <person name="Wilson D."/>
            <person name="Wilson R.K."/>
            <person name="Wing R.A."/>
            <person name="Wolfner M.F."/>
            <person name="Wong A."/>
            <person name="Wong G.K."/>
            <person name="Wu C.I."/>
            <person name="Wu G."/>
            <person name="Yamamoto D."/>
            <person name="Yang H.P."/>
            <person name="Yang S.P."/>
            <person name="Yorke J.A."/>
            <person name="Yoshida K."/>
            <person name="Zdobnov E."/>
            <person name="Zhang P."/>
            <person name="Zhang Y."/>
            <person name="Zimin A.V."/>
            <person name="Baldwin J."/>
            <person name="Abdouelleil A."/>
            <person name="Abdulkadir J."/>
            <person name="Abebe A."/>
            <person name="Abera B."/>
            <person name="Abreu J."/>
            <person name="Acer S.C."/>
            <person name="Aftuck L."/>
            <person name="Alexander A."/>
            <person name="An P."/>
            <person name="Anderson E."/>
            <person name="Anderson S."/>
            <person name="Arachi H."/>
            <person name="Azer M."/>
            <person name="Bachantsang P."/>
            <person name="Barry A."/>
            <person name="Bayul T."/>
            <person name="Berlin A."/>
            <person name="Bessette D."/>
            <person name="Bloom T."/>
            <person name="Blye J."/>
            <person name="Boguslavskiy L."/>
            <person name="Bonnet C."/>
            <person name="Boukhgalter B."/>
            <person name="Bourzgui I."/>
            <person name="Brown A."/>
            <person name="Cahill P."/>
            <person name="Channer S."/>
            <person name="Cheshatsang Y."/>
            <person name="Chuda L."/>
            <person name="Citroen M."/>
            <person name="Collymore A."/>
            <person name="Cooke P."/>
            <person name="Costello M."/>
            <person name="D'Aco K."/>
            <person name="Daza R."/>
            <person name="De Haan G."/>
            <person name="DeGray S."/>
            <person name="DeMaso C."/>
            <person name="Dhargay N."/>
            <person name="Dooley K."/>
            <person name="Dooley E."/>
            <person name="Doricent M."/>
            <person name="Dorje P."/>
            <person name="Dorjee K."/>
            <person name="Dupes A."/>
            <person name="Elong R."/>
            <person name="Falk J."/>
            <person name="Farina A."/>
            <person name="Faro S."/>
            <person name="Ferguson D."/>
            <person name="Fisher S."/>
            <person name="Foley C.D."/>
            <person name="Franke A."/>
            <person name="Friedrich D."/>
            <person name="Gadbois L."/>
            <person name="Gearin G."/>
            <person name="Gearin C.R."/>
            <person name="Giannoukos G."/>
            <person name="Goode T."/>
            <person name="Graham J."/>
            <person name="Grandbois E."/>
            <person name="Grewal S."/>
            <person name="Gyaltsen K."/>
            <person name="Hafez N."/>
            <person name="Hagos B."/>
            <person name="Hall J."/>
            <person name="Henson C."/>
            <person name="Hollinger A."/>
            <person name="Honan T."/>
            <person name="Huard M.D."/>
            <person name="Hughes L."/>
            <person name="Hurhula B."/>
            <person name="Husby M.E."/>
            <person name="Kamat A."/>
            <person name="Kanga B."/>
            <person name="Kashin S."/>
            <person name="Khazanovich D."/>
            <person name="Kisner P."/>
            <person name="Lance K."/>
            <person name="Lara M."/>
            <person name="Lee W."/>
            <person name="Lennon N."/>
            <person name="Letendre F."/>
            <person name="LeVine R."/>
            <person name="Lipovsky A."/>
            <person name="Liu X."/>
            <person name="Liu J."/>
            <person name="Liu S."/>
            <person name="Lokyitsang T."/>
            <person name="Lokyitsang Y."/>
            <person name="Lubonja R."/>
            <person name="Lui A."/>
            <person name="MacDonald P."/>
            <person name="Magnisalis V."/>
            <person name="Maru K."/>
            <person name="Matthews C."/>
            <person name="McCusker W."/>
            <person name="McDonough S."/>
            <person name="Mehta T."/>
            <person name="Meldrim J."/>
            <person name="Meneus L."/>
            <person name="Mihai O."/>
            <person name="Mihalev A."/>
            <person name="Mihova T."/>
            <person name="Mittelman R."/>
            <person name="Mlenga V."/>
            <person name="Montmayeur A."/>
            <person name="Mulrain L."/>
            <person name="Navidi A."/>
            <person name="Naylor J."/>
            <person name="Negash T."/>
            <person name="Nguyen T."/>
            <person name="Nguyen N."/>
            <person name="Nicol R."/>
            <person name="Norbu C."/>
            <person name="Norbu N."/>
            <person name="Novod N."/>
            <person name="O'Neill B."/>
            <person name="Osman S."/>
            <person name="Markiewicz E."/>
            <person name="Oyono O.L."/>
            <person name="Patti C."/>
            <person name="Phunkhang P."/>
            <person name="Pierre F."/>
            <person name="Priest M."/>
            <person name="Raghuraman S."/>
            <person name="Rege F."/>
            <person name="Reyes R."/>
            <person name="Rise C."/>
            <person name="Rogov P."/>
            <person name="Ross K."/>
            <person name="Ryan E."/>
            <person name="Settipalli S."/>
            <person name="Shea T."/>
            <person name="Sherpa N."/>
            <person name="Shi L."/>
            <person name="Shih D."/>
            <person name="Sparrow T."/>
            <person name="Spaulding J."/>
            <person name="Stalker J."/>
            <person name="Stange-Thomann N."/>
            <person name="Stavropoulos S."/>
            <person name="Stone C."/>
            <person name="Strader C."/>
            <person name="Tesfaye S."/>
            <person name="Thomson T."/>
            <person name="Thoulutsang Y."/>
            <person name="Thoulutsang D."/>
            <person name="Topham K."/>
            <person name="Topping I."/>
            <person name="Tsamla T."/>
            <person name="Vassiliev H."/>
            <person name="Vo A."/>
            <person name="Wangchuk T."/>
            <person name="Wangdi T."/>
            <person name="Weiand M."/>
            <person name="Wilkinson J."/>
            <person name="Wilson A."/>
            <person name="Yadav S."/>
            <person name="Young G."/>
            <person name="Yu Q."/>
            <person name="Zembek L."/>
            <person name="Zhong D."/>
            <person name="Zimmer A."/>
            <person name="Zwirko Z."/>
            <person name="Jaffe D.B."/>
            <person name="Alvarez P."/>
            <person name="Brockman W."/>
            <person name="Butler J."/>
            <person name="Chin C."/>
            <person name="Gnerre S."/>
            <person name="Grabherr M."/>
            <person name="Kleber M."/>
            <person name="Mauceli E."/>
            <person name="MacCallum I."/>
        </authorList>
    </citation>
    <scope>NUCLEOTIDE SEQUENCE [LARGE SCALE GENOMIC DNA]</scope>
    <source>
        <strain evidence="2 3">TSC#14021-0224.01</strain>
    </source>
</reference>
<dbReference type="eggNOG" id="KOG3626">
    <property type="taxonomic scope" value="Eukaryota"/>
</dbReference>
<evidence type="ECO:0000256" key="1">
    <source>
        <dbReference type="SAM" id="MobiDB-lite"/>
    </source>
</evidence>
<feature type="region of interest" description="Disordered" evidence="1">
    <location>
        <begin position="235"/>
        <end position="275"/>
    </location>
</feature>
<dbReference type="EMBL" id="CH954179">
    <property type="protein sequence ID" value="EDV55576.1"/>
    <property type="molecule type" value="Genomic_DNA"/>
</dbReference>
<reference evidence="2 3" key="2">
    <citation type="journal article" date="2008" name="Bioinformatics">
        <title>Assembly reconciliation.</title>
        <authorList>
            <person name="Zimin A.V."/>
            <person name="Smith D.R."/>
            <person name="Sutton G."/>
            <person name="Yorke J.A."/>
        </authorList>
    </citation>
    <scope>NUCLEOTIDE SEQUENCE [LARGE SCALE GENOMIC DNA]</scope>
    <source>
        <strain evidence="2 3">TSC#14021-0224.01</strain>
    </source>
</reference>
<dbReference type="OMA" id="NCCDVEV"/>
<gene>
    <name evidence="2" type="primary">Dere\GG20708</name>
    <name evidence="2" type="synonym">dere_GLEANR_5483</name>
    <name evidence="2" type="synonym">GG20708</name>
    <name evidence="2" type="ORF">Dere_GG20708</name>
</gene>
<dbReference type="AlphaFoldDB" id="B3NNF2"/>